<dbReference type="InterPro" id="IPR016024">
    <property type="entry name" value="ARM-type_fold"/>
</dbReference>
<proteinExistence type="evidence at transcript level"/>
<dbReference type="EMBL" id="GACK01008673">
    <property type="protein sequence ID" value="JAA56361.1"/>
    <property type="molecule type" value="mRNA"/>
</dbReference>
<evidence type="ECO:0000313" key="2">
    <source>
        <dbReference type="EMBL" id="JAA56361.1"/>
    </source>
</evidence>
<evidence type="ECO:0000256" key="1">
    <source>
        <dbReference type="SAM" id="MobiDB-lite"/>
    </source>
</evidence>
<dbReference type="AlphaFoldDB" id="L7LW93"/>
<dbReference type="GO" id="GO:0006364">
    <property type="term" value="P:rRNA processing"/>
    <property type="evidence" value="ECO:0007669"/>
    <property type="project" value="TreeGrafter"/>
</dbReference>
<sequence>MFTVLERSFDSKQSPKSKLNFLEASQANTDYFGQADFTPKVVATKVKSLLQSQKTSYDALLLLDCYLSTFPVGIVQADALFWTRSIIHLLAGKRPRGAQRAGWRLLCRLLPLLSEQMNRDAAGLMPVLLERLLAHLSSPLEREPDEGALRCLLVCMKEYGRLMSSVQDALEKTLLRLLVTWNSQLVQELVCECVALLPCCRRAGGGGNKGAAASEAWSQQLGRLMATVHTALDSLFQDLHIDKGRPRADKAVPLEVPSSPEESHQASLLCWRRTMSLMRTISLMLVGSSMHQPVLVPFEDVLELVYRVLGAHLPVKSSGATAQANLVAAILPSIQHEAVQLLSQLICSCRQLLMPEAANIIGLIEEVCLRTTQDLSNDTRRLRQACYAALSLWLQTIRSRLGLSSLVEKLVPHLLQDIEPVGATTVQLASSRNGGTTPHKDRNKVDDSFNLESCAQLCENALKALQSLVSAPGAIMKPETVQEIQCSVVTLLLRLQQPGNPLPQPYRSPRCRRALYALLLSLAASRNGPPPLHCCARLFNVGLKDTCYEVVELCSQALSCLSLHPQGSGPTGTWPPLRCHRAAWVLADGACQTTPPTLASVGCQAQLQPPPSPRAPAVAVPQPIKRKAATMHFRAKRITTLGPIYRTSHQEAEVLSDEDGHEYMDYEEDYEDAELEKLQAAEAMQMRRPPVNGQGFHERHLGSAVGPGTGGRSAGGATGPARLAPVTEDSSEDEEGSEEDYDEDEEEGDYGESAEEPCIEAIELESDDVDGSGLPLPESDGAPEEAALTVLEASHEEDQEEVGVESDAAFSITADVTEASVTVTPASSQPSIVVEDGLAEEEEVPPQPEPQPQPQPEPCETEEAGAEVVQEPCTVTAEPEASKVDVEEPVLVENHTEEEKGDDSKQEACEGTVLPPPSEPCIEPTVTKPMSEEPNKIAAEATEEGPGVTEMLRDFVDCGPDE</sequence>
<dbReference type="PANTHER" id="PTHR34105">
    <property type="entry name" value="PROLINE-, GLUTAMIC ACID- AND LEUCINE-RICH PROTEIN 1"/>
    <property type="match status" value="1"/>
</dbReference>
<feature type="region of interest" description="Disordered" evidence="1">
    <location>
        <begin position="690"/>
        <end position="785"/>
    </location>
</feature>
<feature type="region of interest" description="Disordered" evidence="1">
    <location>
        <begin position="820"/>
        <end position="933"/>
    </location>
</feature>
<dbReference type="PANTHER" id="PTHR34105:SF1">
    <property type="entry name" value="PROLINE-, GLUTAMIC ACID- AND LEUCINE-RICH PROTEIN 1"/>
    <property type="match status" value="1"/>
</dbReference>
<feature type="compositionally biased region" description="Gly residues" evidence="1">
    <location>
        <begin position="705"/>
        <end position="718"/>
    </location>
</feature>
<feature type="compositionally biased region" description="Acidic residues" evidence="1">
    <location>
        <begin position="729"/>
        <end position="770"/>
    </location>
</feature>
<organism evidence="2">
    <name type="scientific">Rhipicephalus pulchellus</name>
    <name type="common">Yellow backed tick</name>
    <name type="synonym">Dermacentor pulchellus</name>
    <dbReference type="NCBI Taxonomy" id="72859"/>
    <lineage>
        <taxon>Eukaryota</taxon>
        <taxon>Metazoa</taxon>
        <taxon>Ecdysozoa</taxon>
        <taxon>Arthropoda</taxon>
        <taxon>Chelicerata</taxon>
        <taxon>Arachnida</taxon>
        <taxon>Acari</taxon>
        <taxon>Parasitiformes</taxon>
        <taxon>Ixodida</taxon>
        <taxon>Ixodoidea</taxon>
        <taxon>Ixodidae</taxon>
        <taxon>Rhipicephalinae</taxon>
        <taxon>Rhipicephalus</taxon>
        <taxon>Rhipicephalus</taxon>
    </lineage>
</organism>
<reference evidence="2" key="1">
    <citation type="submission" date="2012-11" db="EMBL/GenBank/DDBJ databases">
        <authorList>
            <person name="Lucero-Rivera Y.E."/>
            <person name="Tovar-Ramirez D."/>
        </authorList>
    </citation>
    <scope>NUCLEOTIDE SEQUENCE</scope>
    <source>
        <tissue evidence="2">Salivary gland</tissue>
    </source>
</reference>
<feature type="compositionally biased region" description="Polar residues" evidence="1">
    <location>
        <begin position="820"/>
        <end position="831"/>
    </location>
</feature>
<reference evidence="2" key="2">
    <citation type="journal article" date="2015" name="J. Proteomics">
        <title>Sexual differences in the sialomes of the zebra tick, Rhipicephalus pulchellus.</title>
        <authorList>
            <person name="Tan A.W."/>
            <person name="Francischetti I.M."/>
            <person name="Slovak M."/>
            <person name="Kini R.M."/>
            <person name="Ribeiro J.M."/>
        </authorList>
    </citation>
    <scope>NUCLEOTIDE SEQUENCE</scope>
    <source>
        <tissue evidence="2">Salivary gland</tissue>
    </source>
</reference>
<feature type="compositionally biased region" description="Basic and acidic residues" evidence="1">
    <location>
        <begin position="894"/>
        <end position="908"/>
    </location>
</feature>
<dbReference type="GO" id="GO:0005634">
    <property type="term" value="C:nucleus"/>
    <property type="evidence" value="ECO:0007669"/>
    <property type="project" value="TreeGrafter"/>
</dbReference>
<feature type="compositionally biased region" description="Pro residues" evidence="1">
    <location>
        <begin position="845"/>
        <end position="857"/>
    </location>
</feature>
<name>L7LW93_RHIPC</name>
<dbReference type="SUPFAM" id="SSF48371">
    <property type="entry name" value="ARM repeat"/>
    <property type="match status" value="1"/>
</dbReference>
<protein>
    <submittedName>
        <fullName evidence="2">Putative proline glutamate and leucine rich protein 1</fullName>
    </submittedName>
</protein>
<accession>L7LW93</accession>